<keyword evidence="7" id="KW-0443">Lipid metabolism</keyword>
<dbReference type="FunFam" id="3.40.50.720:FF:000131">
    <property type="entry name" value="Short-chain dehydrogenase/reductase 3"/>
    <property type="match status" value="1"/>
</dbReference>
<evidence type="ECO:0000256" key="7">
    <source>
        <dbReference type="ARBA" id="ARBA00023098"/>
    </source>
</evidence>
<evidence type="ECO:0000256" key="6">
    <source>
        <dbReference type="ARBA" id="ARBA00023002"/>
    </source>
</evidence>
<dbReference type="PRINTS" id="PR00081">
    <property type="entry name" value="GDHRDH"/>
</dbReference>
<evidence type="ECO:0000256" key="11">
    <source>
        <dbReference type="ARBA" id="ARBA00082544"/>
    </source>
</evidence>
<evidence type="ECO:0000256" key="1">
    <source>
        <dbReference type="ARBA" id="ARBA00004141"/>
    </source>
</evidence>
<reference evidence="14" key="1">
    <citation type="submission" date="2023-06" db="EMBL/GenBank/DDBJ databases">
        <authorList>
            <person name="Delattre M."/>
        </authorList>
    </citation>
    <scope>NUCLEOTIDE SEQUENCE</scope>
    <source>
        <strain evidence="14">AF72</strain>
    </source>
</reference>
<evidence type="ECO:0000256" key="10">
    <source>
        <dbReference type="ARBA" id="ARBA00068717"/>
    </source>
</evidence>
<keyword evidence="6" id="KW-0560">Oxidoreductase</keyword>
<keyword evidence="8 13" id="KW-0472">Membrane</keyword>
<dbReference type="GO" id="GO:0016020">
    <property type="term" value="C:membrane"/>
    <property type="evidence" value="ECO:0007669"/>
    <property type="project" value="UniProtKB-SubCell"/>
</dbReference>
<dbReference type="GO" id="GO:0052650">
    <property type="term" value="F:all-trans-retinol dehydrogenase (NADP+) activity"/>
    <property type="evidence" value="ECO:0007669"/>
    <property type="project" value="UniProtKB-ARBA"/>
</dbReference>
<organism evidence="14 15">
    <name type="scientific">Mesorhabditis spiculigera</name>
    <dbReference type="NCBI Taxonomy" id="96644"/>
    <lineage>
        <taxon>Eukaryota</taxon>
        <taxon>Metazoa</taxon>
        <taxon>Ecdysozoa</taxon>
        <taxon>Nematoda</taxon>
        <taxon>Chromadorea</taxon>
        <taxon>Rhabditida</taxon>
        <taxon>Rhabditina</taxon>
        <taxon>Rhabditomorpha</taxon>
        <taxon>Rhabditoidea</taxon>
        <taxon>Rhabditidae</taxon>
        <taxon>Mesorhabditinae</taxon>
        <taxon>Mesorhabditis</taxon>
    </lineage>
</organism>
<dbReference type="CDD" id="cd05339">
    <property type="entry name" value="17beta-HSDXI-like_SDR_c"/>
    <property type="match status" value="1"/>
</dbReference>
<accession>A0AA36FSQ7</accession>
<sequence length="307" mass="33686">MLSCCSCSMLWIVIAIMTGLSMLLMPSFYKNIYRALIANFGPRSLMKRKRVTGKVILVTGAGNGIGRLIALKFASLNAKLVLWDVDEKGLAATAKECENAGGDQVLVQKVDLSDREAIYAAAETLKAKMGDVEILVNNAGIGRGGPFLEKSDDYIEVCMRVNSMAHMWLAKAFLPAMMEKDNGHIVCIASAAALVGARTLVEYSASKFAAFGFQEALENEVYGLGKRRIQFTTVCPIFVQTRMLDDIPVSSRMKGDILTPEYVAERAVDGVLTDERLVVLPPRIRCLLAAKNLIPRRSFQQLLLRTS</sequence>
<evidence type="ECO:0000256" key="2">
    <source>
        <dbReference type="ARBA" id="ARBA00006484"/>
    </source>
</evidence>
<protein>
    <recommendedName>
        <fullName evidence="10">Short-chain dehydrogenase/reductase 3</fullName>
    </recommendedName>
    <alternativeName>
        <fullName evidence="11">Retinal short-chain dehydrogenase/reductase 1</fullName>
    </alternativeName>
</protein>
<dbReference type="EMBL" id="CATQJA010001078">
    <property type="protein sequence ID" value="CAJ0565612.1"/>
    <property type="molecule type" value="Genomic_DNA"/>
</dbReference>
<dbReference type="Pfam" id="PF00106">
    <property type="entry name" value="adh_short"/>
    <property type="match status" value="1"/>
</dbReference>
<dbReference type="PRINTS" id="PR00080">
    <property type="entry name" value="SDRFAMILY"/>
</dbReference>
<comment type="similarity">
    <text evidence="2 12">Belongs to the short-chain dehydrogenases/reductases (SDR) family.</text>
</comment>
<comment type="subcellular location">
    <subcellularLocation>
        <location evidence="1">Membrane</location>
        <topology evidence="1">Multi-pass membrane protein</topology>
    </subcellularLocation>
</comment>
<feature type="non-terminal residue" evidence="14">
    <location>
        <position position="1"/>
    </location>
</feature>
<dbReference type="InterPro" id="IPR036291">
    <property type="entry name" value="NAD(P)-bd_dom_sf"/>
</dbReference>
<keyword evidence="15" id="KW-1185">Reference proteome</keyword>
<evidence type="ECO:0000313" key="15">
    <source>
        <dbReference type="Proteomes" id="UP001177023"/>
    </source>
</evidence>
<keyword evidence="5 13" id="KW-1133">Transmembrane helix</keyword>
<comment type="function">
    <text evidence="9">Catalyzes the reduction of all-trans-retinal to all-trans-retinol in the presence of NADPH.</text>
</comment>
<dbReference type="PANTHER" id="PTHR24322:SF742">
    <property type="entry name" value="PROTEIN DHS-3"/>
    <property type="match status" value="1"/>
</dbReference>
<evidence type="ECO:0000256" key="12">
    <source>
        <dbReference type="RuleBase" id="RU000363"/>
    </source>
</evidence>
<dbReference type="SUPFAM" id="SSF51735">
    <property type="entry name" value="NAD(P)-binding Rossmann-fold domains"/>
    <property type="match status" value="1"/>
</dbReference>
<evidence type="ECO:0000313" key="14">
    <source>
        <dbReference type="EMBL" id="CAJ0565612.1"/>
    </source>
</evidence>
<evidence type="ECO:0000256" key="9">
    <source>
        <dbReference type="ARBA" id="ARBA00059620"/>
    </source>
</evidence>
<evidence type="ECO:0000256" key="5">
    <source>
        <dbReference type="ARBA" id="ARBA00022989"/>
    </source>
</evidence>
<keyword evidence="3 13" id="KW-0812">Transmembrane</keyword>
<dbReference type="AlphaFoldDB" id="A0AA36FSQ7"/>
<comment type="caution">
    <text evidence="14">The sequence shown here is derived from an EMBL/GenBank/DDBJ whole genome shotgun (WGS) entry which is preliminary data.</text>
</comment>
<proteinExistence type="inferred from homology"/>
<evidence type="ECO:0000256" key="4">
    <source>
        <dbReference type="ARBA" id="ARBA00022857"/>
    </source>
</evidence>
<gene>
    <name evidence="14" type="ORF">MSPICULIGERA_LOCUS4245</name>
</gene>
<dbReference type="Proteomes" id="UP001177023">
    <property type="component" value="Unassembled WGS sequence"/>
</dbReference>
<evidence type="ECO:0000256" key="13">
    <source>
        <dbReference type="SAM" id="Phobius"/>
    </source>
</evidence>
<dbReference type="GO" id="GO:0005811">
    <property type="term" value="C:lipid droplet"/>
    <property type="evidence" value="ECO:0007669"/>
    <property type="project" value="TreeGrafter"/>
</dbReference>
<dbReference type="Gene3D" id="3.40.50.720">
    <property type="entry name" value="NAD(P)-binding Rossmann-like Domain"/>
    <property type="match status" value="1"/>
</dbReference>
<dbReference type="PANTHER" id="PTHR24322">
    <property type="entry name" value="PKSB"/>
    <property type="match status" value="1"/>
</dbReference>
<name>A0AA36FSQ7_9BILA</name>
<dbReference type="InterPro" id="IPR002347">
    <property type="entry name" value="SDR_fam"/>
</dbReference>
<evidence type="ECO:0000256" key="8">
    <source>
        <dbReference type="ARBA" id="ARBA00023136"/>
    </source>
</evidence>
<keyword evidence="4" id="KW-0521">NADP</keyword>
<feature type="transmembrane region" description="Helical" evidence="13">
    <location>
        <begin position="9"/>
        <end position="29"/>
    </location>
</feature>
<evidence type="ECO:0000256" key="3">
    <source>
        <dbReference type="ARBA" id="ARBA00022692"/>
    </source>
</evidence>